<organism evidence="1">
    <name type="scientific">Caldilineaceae bacterium SB0664_bin_27</name>
    <dbReference type="NCBI Taxonomy" id="2605260"/>
    <lineage>
        <taxon>Bacteria</taxon>
        <taxon>Bacillati</taxon>
        <taxon>Chloroflexota</taxon>
        <taxon>Caldilineae</taxon>
        <taxon>Caldilineales</taxon>
        <taxon>Caldilineaceae</taxon>
    </lineage>
</organism>
<protein>
    <submittedName>
        <fullName evidence="1">DUF4238 domain-containing protein</fullName>
    </submittedName>
</protein>
<comment type="caution">
    <text evidence="1">The sequence shown here is derived from an EMBL/GenBank/DDBJ whole genome shotgun (WGS) entry which is preliminary data.</text>
</comment>
<dbReference type="EMBL" id="VXRG01000065">
    <property type="protein sequence ID" value="MXY93248.1"/>
    <property type="molecule type" value="Genomic_DNA"/>
</dbReference>
<proteinExistence type="predicted"/>
<name>A0A6B0YUX7_9CHLR</name>
<gene>
    <name evidence="1" type="ORF">F4Y42_07350</name>
</gene>
<accession>A0A6B0YUX7</accession>
<dbReference type="Pfam" id="PF14022">
    <property type="entry name" value="DUF4238"/>
    <property type="match status" value="1"/>
</dbReference>
<dbReference type="AlphaFoldDB" id="A0A6B0YUX7"/>
<evidence type="ECO:0000313" key="1">
    <source>
        <dbReference type="EMBL" id="MXY93248.1"/>
    </source>
</evidence>
<dbReference type="InterPro" id="IPR025332">
    <property type="entry name" value="DUF4238"/>
</dbReference>
<sequence length="82" mass="9508">MSDPIYQHIVPHFLLKRFVDKDGYLNVFDRRHPNSGIWKRKPGKVLGRKHLYTQIGEDGTKDPTMETGYLSDLERRTAPIVG</sequence>
<reference evidence="1" key="1">
    <citation type="submission" date="2019-09" db="EMBL/GenBank/DDBJ databases">
        <title>Characterisation of the sponge microbiome using genome-centric metagenomics.</title>
        <authorList>
            <person name="Engelberts J.P."/>
            <person name="Robbins S.J."/>
            <person name="De Goeij J.M."/>
            <person name="Aranda M."/>
            <person name="Bell S.C."/>
            <person name="Webster N.S."/>
        </authorList>
    </citation>
    <scope>NUCLEOTIDE SEQUENCE</scope>
    <source>
        <strain evidence="1">SB0664_bin_27</strain>
    </source>
</reference>